<evidence type="ECO:0000256" key="11">
    <source>
        <dbReference type="ARBA" id="ARBA00023098"/>
    </source>
</evidence>
<gene>
    <name evidence="21" type="ORF">FJV41_48645</name>
</gene>
<evidence type="ECO:0000256" key="20">
    <source>
        <dbReference type="SAM" id="Phobius"/>
    </source>
</evidence>
<feature type="active site" description="Proton acceptor" evidence="15">
    <location>
        <position position="78"/>
    </location>
</feature>
<keyword evidence="13" id="KW-0594">Phospholipid biosynthesis</keyword>
<feature type="binding site" evidence="16">
    <location>
        <position position="15"/>
    </location>
    <ligand>
        <name>substrate</name>
    </ligand>
</feature>
<dbReference type="InterPro" id="IPR000829">
    <property type="entry name" value="DAGK"/>
</dbReference>
<keyword evidence="18" id="KW-0460">Magnesium</keyword>
<evidence type="ECO:0000256" key="15">
    <source>
        <dbReference type="PIRSR" id="PIRSR600829-1"/>
    </source>
</evidence>
<keyword evidence="9 17" id="KW-0067">ATP-binding</keyword>
<keyword evidence="8 21" id="KW-0418">Kinase</keyword>
<evidence type="ECO:0000256" key="5">
    <source>
        <dbReference type="ARBA" id="ARBA00022679"/>
    </source>
</evidence>
<keyword evidence="6 20" id="KW-0812">Transmembrane</keyword>
<dbReference type="PANTHER" id="PTHR34299:SF1">
    <property type="entry name" value="DIACYLGLYCEROL KINASE"/>
    <property type="match status" value="1"/>
</dbReference>
<keyword evidence="22" id="KW-1185">Reference proteome</keyword>
<evidence type="ECO:0000256" key="19">
    <source>
        <dbReference type="SAM" id="MobiDB-lite"/>
    </source>
</evidence>
<keyword evidence="5" id="KW-0808">Transferase</keyword>
<evidence type="ECO:0000256" key="9">
    <source>
        <dbReference type="ARBA" id="ARBA00022840"/>
    </source>
</evidence>
<dbReference type="GO" id="GO:0005524">
    <property type="term" value="F:ATP binding"/>
    <property type="evidence" value="ECO:0007669"/>
    <property type="project" value="UniProtKB-KW"/>
</dbReference>
<comment type="similarity">
    <text evidence="2">Belongs to the bacterial diacylglycerol kinase family.</text>
</comment>
<organism evidence="21 22">
    <name type="scientific">Myxococcus llanfairpwllgwyngyllgogerychwyrndrobwllllantysiliogogogochensis</name>
    <dbReference type="NCBI Taxonomy" id="2590453"/>
    <lineage>
        <taxon>Bacteria</taxon>
        <taxon>Pseudomonadati</taxon>
        <taxon>Myxococcota</taxon>
        <taxon>Myxococcia</taxon>
        <taxon>Myxococcales</taxon>
        <taxon>Cystobacterineae</taxon>
        <taxon>Myxococcaceae</taxon>
        <taxon>Myxococcus</taxon>
    </lineage>
</organism>
<feature type="transmembrane region" description="Helical" evidence="20">
    <location>
        <begin position="105"/>
        <end position="126"/>
    </location>
</feature>
<dbReference type="PANTHER" id="PTHR34299">
    <property type="entry name" value="DIACYLGLYCEROL KINASE"/>
    <property type="match status" value="1"/>
</dbReference>
<dbReference type="GO" id="GO:0016301">
    <property type="term" value="F:kinase activity"/>
    <property type="evidence" value="ECO:0007669"/>
    <property type="project" value="UniProtKB-KW"/>
</dbReference>
<feature type="binding site" evidence="17">
    <location>
        <position position="85"/>
    </location>
    <ligand>
        <name>ATP</name>
        <dbReference type="ChEBI" id="CHEBI:30616"/>
    </ligand>
</feature>
<evidence type="ECO:0000256" key="14">
    <source>
        <dbReference type="ARBA" id="ARBA00023264"/>
    </source>
</evidence>
<evidence type="ECO:0000256" key="10">
    <source>
        <dbReference type="ARBA" id="ARBA00022989"/>
    </source>
</evidence>
<keyword evidence="18" id="KW-0479">Metal-binding</keyword>
<accession>A0A540WI29</accession>
<keyword evidence="11" id="KW-0443">Lipid metabolism</keyword>
<evidence type="ECO:0000256" key="17">
    <source>
        <dbReference type="PIRSR" id="PIRSR600829-3"/>
    </source>
</evidence>
<evidence type="ECO:0000256" key="6">
    <source>
        <dbReference type="ARBA" id="ARBA00022692"/>
    </source>
</evidence>
<dbReference type="Pfam" id="PF01219">
    <property type="entry name" value="DAGK_prokar"/>
    <property type="match status" value="1"/>
</dbReference>
<comment type="caution">
    <text evidence="21">The sequence shown here is derived from an EMBL/GenBank/DDBJ whole genome shotgun (WGS) entry which is preliminary data.</text>
</comment>
<name>A0A540WI29_9BACT</name>
<evidence type="ECO:0000313" key="22">
    <source>
        <dbReference type="Proteomes" id="UP000315369"/>
    </source>
</evidence>
<evidence type="ECO:0000256" key="16">
    <source>
        <dbReference type="PIRSR" id="PIRSR600829-2"/>
    </source>
</evidence>
<evidence type="ECO:0000256" key="13">
    <source>
        <dbReference type="ARBA" id="ARBA00023209"/>
    </source>
</evidence>
<proteinExistence type="inferred from homology"/>
<dbReference type="Gene3D" id="1.10.287.3610">
    <property type="match status" value="1"/>
</dbReference>
<dbReference type="Proteomes" id="UP000315369">
    <property type="component" value="Unassembled WGS sequence"/>
</dbReference>
<feature type="binding site" evidence="17">
    <location>
        <position position="15"/>
    </location>
    <ligand>
        <name>ATP</name>
        <dbReference type="ChEBI" id="CHEBI:30616"/>
    </ligand>
</feature>
<feature type="binding site" evidence="18">
    <location>
        <position position="85"/>
    </location>
    <ligand>
        <name>a divalent metal cation</name>
        <dbReference type="ChEBI" id="CHEBI:60240"/>
    </ligand>
</feature>
<feature type="transmembrane region" description="Helical" evidence="20">
    <location>
        <begin position="188"/>
        <end position="207"/>
    </location>
</feature>
<evidence type="ECO:0000313" key="21">
    <source>
        <dbReference type="EMBL" id="TQF08675.1"/>
    </source>
</evidence>
<feature type="transmembrane region" description="Helical" evidence="20">
    <location>
        <begin position="16"/>
        <end position="35"/>
    </location>
</feature>
<comment type="subcellular location">
    <subcellularLocation>
        <location evidence="1">Cell membrane</location>
        <topology evidence="1">Multi-pass membrane protein</topology>
    </subcellularLocation>
</comment>
<evidence type="ECO:0000256" key="8">
    <source>
        <dbReference type="ARBA" id="ARBA00022777"/>
    </source>
</evidence>
<keyword evidence="3" id="KW-1003">Cell membrane</keyword>
<keyword evidence="10 20" id="KW-1133">Transmembrane helix</keyword>
<keyword evidence="4" id="KW-0444">Lipid biosynthesis</keyword>
<sequence length="236" mass="25087">MTVPARPPPHFPPRRGSGLFASFGHAWAGLIHTVVHQRNMRVHLTSAMLVGLVGSGIALGLAEKVTLIFCVLLIFFAEILNSALEHLVDLAVQQFDEKARLTKDAAAAGVLVLALGTVVIFAAILVHNWETVRTSTDAIIRQVAFGIPLTACVLVLVLPQRRPLWVDLLAFLGGGVLLGILATRSASMVFSAMTAGLLFVAGSAAYTRRREARSTGQPPGDSPISGHKKTTPANMT</sequence>
<feature type="transmembrane region" description="Helical" evidence="20">
    <location>
        <begin position="164"/>
        <end position="182"/>
    </location>
</feature>
<feature type="binding site" evidence="16">
    <location>
        <position position="78"/>
    </location>
    <ligand>
        <name>substrate</name>
    </ligand>
</feature>
<dbReference type="InterPro" id="IPR033717">
    <property type="entry name" value="UDPK"/>
</dbReference>
<evidence type="ECO:0000256" key="18">
    <source>
        <dbReference type="PIRSR" id="PIRSR600829-4"/>
    </source>
</evidence>
<evidence type="ECO:0000256" key="12">
    <source>
        <dbReference type="ARBA" id="ARBA00023136"/>
    </source>
</evidence>
<dbReference type="PROSITE" id="PS01069">
    <property type="entry name" value="DAGK_PROKAR"/>
    <property type="match status" value="1"/>
</dbReference>
<evidence type="ECO:0000256" key="1">
    <source>
        <dbReference type="ARBA" id="ARBA00004651"/>
    </source>
</evidence>
<dbReference type="RefSeq" id="WP_141649429.1">
    <property type="nucleotide sequence ID" value="NZ_VIFM01000485.1"/>
</dbReference>
<keyword evidence="7 17" id="KW-0547">Nucleotide-binding</keyword>
<keyword evidence="14" id="KW-1208">Phospholipid metabolism</keyword>
<evidence type="ECO:0000256" key="4">
    <source>
        <dbReference type="ARBA" id="ARBA00022516"/>
    </source>
</evidence>
<feature type="transmembrane region" description="Helical" evidence="20">
    <location>
        <begin position="42"/>
        <end position="59"/>
    </location>
</feature>
<feature type="transmembrane region" description="Helical" evidence="20">
    <location>
        <begin position="138"/>
        <end position="157"/>
    </location>
</feature>
<protein>
    <submittedName>
        <fullName evidence="21">Diacylglycerol kinase family protein</fullName>
    </submittedName>
</protein>
<dbReference type="GO" id="GO:0008654">
    <property type="term" value="P:phospholipid biosynthetic process"/>
    <property type="evidence" value="ECO:0007669"/>
    <property type="project" value="UniProtKB-KW"/>
</dbReference>
<evidence type="ECO:0000256" key="7">
    <source>
        <dbReference type="ARBA" id="ARBA00022741"/>
    </source>
</evidence>
<dbReference type="CDD" id="cd14265">
    <property type="entry name" value="UDPK_IM_like"/>
    <property type="match status" value="1"/>
</dbReference>
<comment type="cofactor">
    <cofactor evidence="18">
        <name>Mg(2+)</name>
        <dbReference type="ChEBI" id="CHEBI:18420"/>
    </cofactor>
    <text evidence="18">Mn(2+), Zn(2+), Cd(2+) and Co(2+) support activity to lesser extents.</text>
</comment>
<dbReference type="EMBL" id="VIFM01000485">
    <property type="protein sequence ID" value="TQF08675.1"/>
    <property type="molecule type" value="Genomic_DNA"/>
</dbReference>
<reference evidence="21 22" key="1">
    <citation type="submission" date="2019-06" db="EMBL/GenBank/DDBJ databases">
        <authorList>
            <person name="Livingstone P."/>
            <person name="Whitworth D."/>
        </authorList>
    </citation>
    <scope>NUCLEOTIDE SEQUENCE [LARGE SCALE GENOMIC DNA]</scope>
    <source>
        <strain evidence="21 22">AM401</strain>
    </source>
</reference>
<dbReference type="GO" id="GO:0005886">
    <property type="term" value="C:plasma membrane"/>
    <property type="evidence" value="ECO:0007669"/>
    <property type="project" value="UniProtKB-SubCell"/>
</dbReference>
<dbReference type="AlphaFoldDB" id="A0A540WI29"/>
<keyword evidence="12 20" id="KW-0472">Membrane</keyword>
<feature type="transmembrane region" description="Helical" evidence="20">
    <location>
        <begin position="65"/>
        <end position="84"/>
    </location>
</feature>
<feature type="region of interest" description="Disordered" evidence="19">
    <location>
        <begin position="210"/>
        <end position="236"/>
    </location>
</feature>
<feature type="binding site" evidence="17">
    <location>
        <begin position="103"/>
        <end position="104"/>
    </location>
    <ligand>
        <name>ATP</name>
        <dbReference type="ChEBI" id="CHEBI:30616"/>
    </ligand>
</feature>
<dbReference type="InterPro" id="IPR036945">
    <property type="entry name" value="DAGK_sf"/>
</dbReference>
<evidence type="ECO:0000256" key="2">
    <source>
        <dbReference type="ARBA" id="ARBA00005967"/>
    </source>
</evidence>
<dbReference type="OrthoDB" id="9789934at2"/>
<dbReference type="GO" id="GO:0046872">
    <property type="term" value="F:metal ion binding"/>
    <property type="evidence" value="ECO:0007669"/>
    <property type="project" value="UniProtKB-KW"/>
</dbReference>
<evidence type="ECO:0000256" key="3">
    <source>
        <dbReference type="ARBA" id="ARBA00022475"/>
    </source>
</evidence>